<dbReference type="Pfam" id="PF24756">
    <property type="entry name" value="THD_CWZF3-5-7"/>
    <property type="match status" value="1"/>
</dbReference>
<evidence type="ECO:0000313" key="7">
    <source>
        <dbReference type="Proteomes" id="UP000593562"/>
    </source>
</evidence>
<evidence type="ECO:0000256" key="3">
    <source>
        <dbReference type="ARBA" id="ARBA00022833"/>
    </source>
</evidence>
<evidence type="ECO:0000256" key="4">
    <source>
        <dbReference type="SAM" id="MobiDB-lite"/>
    </source>
</evidence>
<feature type="region of interest" description="Disordered" evidence="4">
    <location>
        <begin position="1354"/>
        <end position="1452"/>
    </location>
</feature>
<dbReference type="InterPro" id="IPR056406">
    <property type="entry name" value="THD_CWZF3/5/7"/>
</dbReference>
<dbReference type="InterPro" id="IPR055300">
    <property type="entry name" value="CWZF3/5/7"/>
</dbReference>
<feature type="region of interest" description="Disordered" evidence="4">
    <location>
        <begin position="885"/>
        <end position="904"/>
    </location>
</feature>
<feature type="domain" description="CW-type" evidence="5">
    <location>
        <begin position="656"/>
        <end position="710"/>
    </location>
</feature>
<feature type="region of interest" description="Disordered" evidence="4">
    <location>
        <begin position="391"/>
        <end position="423"/>
    </location>
</feature>
<accession>A0A7J7CSV3</accession>
<feature type="compositionally biased region" description="Polar residues" evidence="4">
    <location>
        <begin position="102"/>
        <end position="119"/>
    </location>
</feature>
<keyword evidence="1" id="KW-0479">Metal-binding</keyword>
<keyword evidence="3" id="KW-0862">Zinc</keyword>
<proteinExistence type="predicted"/>
<organism evidence="6 7">
    <name type="scientific">Tripterygium wilfordii</name>
    <name type="common">Thunder God vine</name>
    <dbReference type="NCBI Taxonomy" id="458696"/>
    <lineage>
        <taxon>Eukaryota</taxon>
        <taxon>Viridiplantae</taxon>
        <taxon>Streptophyta</taxon>
        <taxon>Embryophyta</taxon>
        <taxon>Tracheophyta</taxon>
        <taxon>Spermatophyta</taxon>
        <taxon>Magnoliopsida</taxon>
        <taxon>eudicotyledons</taxon>
        <taxon>Gunneridae</taxon>
        <taxon>Pentapetalae</taxon>
        <taxon>rosids</taxon>
        <taxon>fabids</taxon>
        <taxon>Celastrales</taxon>
        <taxon>Celastraceae</taxon>
        <taxon>Tripterygium</taxon>
    </lineage>
</organism>
<feature type="region of interest" description="Disordered" evidence="4">
    <location>
        <begin position="304"/>
        <end position="332"/>
    </location>
</feature>
<dbReference type="Proteomes" id="UP000593562">
    <property type="component" value="Unassembled WGS sequence"/>
</dbReference>
<feature type="compositionally biased region" description="Basic and acidic residues" evidence="4">
    <location>
        <begin position="391"/>
        <end position="405"/>
    </location>
</feature>
<name>A0A7J7CSV3_TRIWF</name>
<evidence type="ECO:0000256" key="2">
    <source>
        <dbReference type="ARBA" id="ARBA00022771"/>
    </source>
</evidence>
<feature type="compositionally biased region" description="Basic and acidic residues" evidence="4">
    <location>
        <begin position="306"/>
        <end position="318"/>
    </location>
</feature>
<dbReference type="InParanoid" id="A0A7J7CSV3"/>
<dbReference type="Pfam" id="PF07496">
    <property type="entry name" value="zf-CW"/>
    <property type="match status" value="1"/>
</dbReference>
<dbReference type="PANTHER" id="PTHR46524:SF12">
    <property type="entry name" value="CW-TYPE DOMAIN-CONTAINING PROTEIN"/>
    <property type="match status" value="1"/>
</dbReference>
<feature type="region of interest" description="Disordered" evidence="4">
    <location>
        <begin position="1"/>
        <end position="20"/>
    </location>
</feature>
<gene>
    <name evidence="6" type="ORF">HS088_TW14G01121</name>
</gene>
<dbReference type="PANTHER" id="PTHR46524">
    <property type="entry name" value="CW-TYPE ZINC FINGER"/>
    <property type="match status" value="1"/>
</dbReference>
<dbReference type="PROSITE" id="PS51050">
    <property type="entry name" value="ZF_CW"/>
    <property type="match status" value="1"/>
</dbReference>
<feature type="region of interest" description="Disordered" evidence="4">
    <location>
        <begin position="1256"/>
        <end position="1294"/>
    </location>
</feature>
<keyword evidence="7" id="KW-1185">Reference proteome</keyword>
<dbReference type="EMBL" id="JAAARO010000014">
    <property type="protein sequence ID" value="KAF5736966.1"/>
    <property type="molecule type" value="Genomic_DNA"/>
</dbReference>
<reference evidence="6 7" key="1">
    <citation type="journal article" date="2020" name="Nat. Commun.">
        <title>Genome of Tripterygium wilfordii and identification of cytochrome P450 involved in triptolide biosynthesis.</title>
        <authorList>
            <person name="Tu L."/>
            <person name="Su P."/>
            <person name="Zhang Z."/>
            <person name="Gao L."/>
            <person name="Wang J."/>
            <person name="Hu T."/>
            <person name="Zhou J."/>
            <person name="Zhang Y."/>
            <person name="Zhao Y."/>
            <person name="Liu Y."/>
            <person name="Song Y."/>
            <person name="Tong Y."/>
            <person name="Lu Y."/>
            <person name="Yang J."/>
            <person name="Xu C."/>
            <person name="Jia M."/>
            <person name="Peters R.J."/>
            <person name="Huang L."/>
            <person name="Gao W."/>
        </authorList>
    </citation>
    <scope>NUCLEOTIDE SEQUENCE [LARGE SCALE GENOMIC DNA]</scope>
    <source>
        <strain evidence="7">cv. XIE 37</strain>
        <tissue evidence="6">Leaf</tissue>
    </source>
</reference>
<feature type="compositionally biased region" description="Polar residues" evidence="4">
    <location>
        <begin position="1592"/>
        <end position="1604"/>
    </location>
</feature>
<dbReference type="Gene3D" id="3.30.40.100">
    <property type="match status" value="1"/>
</dbReference>
<dbReference type="InterPro" id="IPR011124">
    <property type="entry name" value="Znf_CW"/>
</dbReference>
<sequence>MDENPEVEEGEACYDKKDDDDKIIDPDVALAYIDEKIQNVLGHFQKDFEGGVSAENLGAKFGGYGSFLPSYERPPSIWSHPKTPQRDLSTPRSPGNLPLEGASQTPKAPASEPQSSMNQTVSCSIHALQTGFPSGDASVKQDLCMHSSKVAQKTTTKDEDSDGLFNPTKKSSLKVRLKVGYDNMAWKILYNNLGLDNSPSSSLRSSPEDIGGVLPLPEEITDESPASILQAMTSSPVPGGVLLSPLHDSLFSAVRNKGLSRDGKHKLSLKGSQEYSALSLGGSVATLSNGKQFKEKKAKLVGRSETPVELKHRDRLGSGEDDTASLKGKLENEDTLDKEIPYKGLKREPLFNLVDFGGSVKTAGKASESSGGAYKDVMRDKLLSSAVVKEHSAESISTSREDHGQCSKRNFQNRSVEKSPEHRMVNLRKDVSVDLRDGAKCMGNNTFSHFKASTNSSKYKDRLEVGSTSPPTQKVGQKARFFAQDEISLPCMKSKPLPSMKSKALLEGTKKTVIPSNRKPAAVSTKEITDTDEGVAPKHTMNTAYKIKMLKLNNPKNINKVKDTFKIFPYMKLEQMNYQTGSLERCSGDKSNDSGTGDLEIAQSSCLLTPKRKFDGKRVVDRPISRESIKDAPKIVPHIAESEHASEAVPSPAKPADLKDDWVCCDNCGKWRLIPYGINLEQLPEKWMCSMQDWLGPGMNRCDISEDETTKAVSALYQLPVPESQTNMEHQANGTSIGIPLVNAQCLDQSKQRLKNHVVTIGGKKKDVPRHAERIESSLKWKSKSAKNHLREPVKSISLKDMNQPHAESNVMKKSSYHNLSQSQNLIAEKRISKLEDIRTNGGKAKQVMMQTRGESDHYGHGTIKKIKIENRSRAGENQNLKIDHGRLGLNSSTGLPAKSGRKNVQKHNQYFDIEELKCDVKDRLLGSVKKSGGQAQVFMDGGSVNMKTHNELDLSVKKRKLKEWQDSYNNVQKSEIYAKEESSESGYRKVKKFKVLNTTRKESGESKKGKVMQILAKGSQGKPADGTVEGVGSMNKSQQPYNKRRKQVSEQILAGVDSMRRDFRPEQVSVAATSSSSKVSGSHKTRAIFEEVKGSPVESVSSSPLRTSHVKKTTSAQLDNVVKNEAIKCGLHAVREFKRCLNGEGNAENNGSAITRKDRLDYQVGDINCKISGIARLPSDLHSGDTDVLEHCPFPGDLQPGYDEERVENHTKVTFSWKSGKGNAVLSKDGQSPTSDFERDEIKIFNSPKIQGDFSFNKSNKYESEDHHQPFHETNNDVKNNNSDKSSIKCSREEKHEASIRDFVGQFSIHSRLKENRLNPEGQDDSDKKLDAICSTNGVNDLQHAIQEFEDESKGDLRHLGPRNALSKSGSLYEDGSKQETQWNRPDPKLQLGGLVEGYPVSASDDGDTSKALNHRTNSGTKNETRHSLGHSIPDSRRVRDSNGSGHGRMISSSQAANNALKKAQYSRDCADRLKSSGFPFESNEAYFQAALEFLQGAFLLETCNSESGKHGGMTQVQVYCTTAKLFEFCAREYERRQEMAFAALAYKCMEVAYMRVVYCKHSSMSGVQSELQATLQMAPQGESPSSSASDLDNLNNQPTTVDKATPSKGAVPHVAGTHVIVARSRPNFVRMLDFTQDVNFAIEASIKSENAFKEANLTLEMAKNRVCITSIKKVVDFSFQDVEGLIHLVQLAREAISRSGFGGAGELYHCASFWFFWNRVIICNTYKKDLNFLQ</sequence>
<protein>
    <submittedName>
        <fullName evidence="6">CW-type Zinc Finger-like protein</fullName>
    </submittedName>
</protein>
<feature type="region of interest" description="Disordered" evidence="4">
    <location>
        <begin position="75"/>
        <end position="119"/>
    </location>
</feature>
<evidence type="ECO:0000259" key="5">
    <source>
        <dbReference type="PROSITE" id="PS51050"/>
    </source>
</evidence>
<comment type="caution">
    <text evidence="6">The sequence shown here is derived from an EMBL/GenBank/DDBJ whole genome shotgun (WGS) entry which is preliminary data.</text>
</comment>
<feature type="region of interest" description="Disordered" evidence="4">
    <location>
        <begin position="1577"/>
        <end position="1612"/>
    </location>
</feature>
<feature type="compositionally biased region" description="Acidic residues" evidence="4">
    <location>
        <begin position="1"/>
        <end position="12"/>
    </location>
</feature>
<keyword evidence="2" id="KW-0863">Zinc-finger</keyword>
<feature type="compositionally biased region" description="Polar residues" evidence="4">
    <location>
        <begin position="1412"/>
        <end position="1423"/>
    </location>
</feature>
<evidence type="ECO:0000256" key="1">
    <source>
        <dbReference type="ARBA" id="ARBA00022723"/>
    </source>
</evidence>
<feature type="compositionally biased region" description="Basic and acidic residues" evidence="4">
    <location>
        <begin position="1261"/>
        <end position="1277"/>
    </location>
</feature>
<dbReference type="GO" id="GO:0008270">
    <property type="term" value="F:zinc ion binding"/>
    <property type="evidence" value="ECO:0007669"/>
    <property type="project" value="UniProtKB-KW"/>
</dbReference>
<evidence type="ECO:0000313" key="6">
    <source>
        <dbReference type="EMBL" id="KAF5736966.1"/>
    </source>
</evidence>